<evidence type="ECO:0000256" key="2">
    <source>
        <dbReference type="ARBA" id="ARBA00022737"/>
    </source>
</evidence>
<reference evidence="5" key="1">
    <citation type="submission" date="2022-10" db="EMBL/GenBank/DDBJ databases">
        <authorList>
            <person name="Chen Y."/>
            <person name="Dougan E. K."/>
            <person name="Chan C."/>
            <person name="Rhodes N."/>
            <person name="Thang M."/>
        </authorList>
    </citation>
    <scope>NUCLEOTIDE SEQUENCE</scope>
</reference>
<evidence type="ECO:0000313" key="5">
    <source>
        <dbReference type="EMBL" id="CAI3981581.1"/>
    </source>
</evidence>
<dbReference type="InterPro" id="IPR036322">
    <property type="entry name" value="WD40_repeat_dom_sf"/>
</dbReference>
<dbReference type="Pfam" id="PF00400">
    <property type="entry name" value="WD40"/>
    <property type="match status" value="4"/>
</dbReference>
<organism evidence="5">
    <name type="scientific">Cladocopium goreaui</name>
    <dbReference type="NCBI Taxonomy" id="2562237"/>
    <lineage>
        <taxon>Eukaryota</taxon>
        <taxon>Sar</taxon>
        <taxon>Alveolata</taxon>
        <taxon>Dinophyceae</taxon>
        <taxon>Suessiales</taxon>
        <taxon>Symbiodiniaceae</taxon>
        <taxon>Cladocopium</taxon>
    </lineage>
</organism>
<gene>
    <name evidence="5" type="ORF">C1SCF055_LOCUS9354</name>
</gene>
<keyword evidence="2" id="KW-0677">Repeat</keyword>
<dbReference type="CDD" id="cd00200">
    <property type="entry name" value="WD40"/>
    <property type="match status" value="1"/>
</dbReference>
<evidence type="ECO:0000256" key="4">
    <source>
        <dbReference type="SAM" id="MobiDB-lite"/>
    </source>
</evidence>
<dbReference type="EMBL" id="CAMXCT010000646">
    <property type="protein sequence ID" value="CAI3981581.1"/>
    <property type="molecule type" value="Genomic_DNA"/>
</dbReference>
<reference evidence="6 7" key="2">
    <citation type="submission" date="2024-05" db="EMBL/GenBank/DDBJ databases">
        <authorList>
            <person name="Chen Y."/>
            <person name="Shah S."/>
            <person name="Dougan E. K."/>
            <person name="Thang M."/>
            <person name="Chan C."/>
        </authorList>
    </citation>
    <scope>NUCLEOTIDE SEQUENCE [LARGE SCALE GENOMIC DNA]</scope>
</reference>
<dbReference type="AlphaFoldDB" id="A0A9P1C0F4"/>
<dbReference type="SUPFAM" id="SSF50978">
    <property type="entry name" value="WD40 repeat-like"/>
    <property type="match status" value="1"/>
</dbReference>
<feature type="repeat" description="WD" evidence="3">
    <location>
        <begin position="203"/>
        <end position="244"/>
    </location>
</feature>
<keyword evidence="1 3" id="KW-0853">WD repeat</keyword>
<dbReference type="OrthoDB" id="284782at2759"/>
<dbReference type="EMBL" id="CAMXCT020000646">
    <property type="protein sequence ID" value="CAL1134956.1"/>
    <property type="molecule type" value="Genomic_DNA"/>
</dbReference>
<feature type="repeat" description="WD" evidence="3">
    <location>
        <begin position="118"/>
        <end position="159"/>
    </location>
</feature>
<evidence type="ECO:0000313" key="7">
    <source>
        <dbReference type="Proteomes" id="UP001152797"/>
    </source>
</evidence>
<dbReference type="Proteomes" id="UP001152797">
    <property type="component" value="Unassembled WGS sequence"/>
</dbReference>
<dbReference type="EMBL" id="CAMXCT030000646">
    <property type="protein sequence ID" value="CAL4768893.1"/>
    <property type="molecule type" value="Genomic_DNA"/>
</dbReference>
<keyword evidence="7" id="KW-1185">Reference proteome</keyword>
<evidence type="ECO:0000256" key="3">
    <source>
        <dbReference type="PROSITE-ProRule" id="PRU00221"/>
    </source>
</evidence>
<dbReference type="SMART" id="SM00320">
    <property type="entry name" value="WD40"/>
    <property type="match status" value="7"/>
</dbReference>
<dbReference type="PROSITE" id="PS50082">
    <property type="entry name" value="WD_REPEATS_2"/>
    <property type="match status" value="4"/>
</dbReference>
<proteinExistence type="predicted"/>
<dbReference type="Gene3D" id="2.130.10.10">
    <property type="entry name" value="YVTN repeat-like/Quinoprotein amine dehydrogenase"/>
    <property type="match status" value="3"/>
</dbReference>
<dbReference type="PANTHER" id="PTHR44156">
    <property type="entry name" value="SUPERNUMERARY LIMBS, ISOFORM B-RELATED"/>
    <property type="match status" value="1"/>
</dbReference>
<dbReference type="PRINTS" id="PR00320">
    <property type="entry name" value="GPROTEINBRPT"/>
</dbReference>
<dbReference type="PROSITE" id="PS00678">
    <property type="entry name" value="WD_REPEATS_1"/>
    <property type="match status" value="1"/>
</dbReference>
<dbReference type="InterPro" id="IPR053299">
    <property type="entry name" value="ASTRA_WD_repeat"/>
</dbReference>
<feature type="repeat" description="WD" evidence="3">
    <location>
        <begin position="331"/>
        <end position="371"/>
    </location>
</feature>
<comment type="caution">
    <text evidence="5">The sequence shown here is derived from an EMBL/GenBank/DDBJ whole genome shotgun (WGS) entry which is preliminary data.</text>
</comment>
<dbReference type="InterPro" id="IPR015943">
    <property type="entry name" value="WD40/YVTN_repeat-like_dom_sf"/>
</dbReference>
<protein>
    <submittedName>
        <fullName evidence="6">Vegetative incompatibility protein HET-E-1</fullName>
    </submittedName>
</protein>
<sequence length="722" mass="79100">MLARMRQGNTTNFWKERAAGTQVKCYSLSGDVLAEVTLGSRATFANLRLALRSKVSIETNQSLRFFAIDGGELEESSEGKIPLELTVVVSAREWVVTACADGSAAMWDANTGEWCKSLFGHDLSVFSVALSPDLCSIATGSSDHTVRLWSVQRQSWRLTLRGHRSGVLCVNFSGDGQRLVSASSDKTARVWSAGSFGECLSVLRGHRKDVSWVTFSPEDSEILTSSDDRSVIFWDAETFLRLQTVGQLHRINCVSYACDGHHIALAFRTKEVVIWRVERPLPTAGLAPTVLRQRADAFAVAWHPQRMQLAVALADGSCSLWDALGGQLASLQGHAGKVFSVTFSSNGLLATASADGTAKLWSCESYGCLRSLEGHTAAVNAELKHVPHWPFTVGAEATPLCPNGHPGDIRGNLLQASHYEDNPMSKTAARPQLPERRQEGGRGPQRAYDALMPLMKPTTDEVVWEMVQHFNDFTTSAVSKCKTVTHDAVFISGFPLFPAEVYQRFSGYAARHRREAALGVLQSLQDTSLSNLCGQALSTEESIARNAYGDGYILEVVEQHLGVPLLLDTLGLRGSGSTLATVAVTAVAQLHHIFEQLADAVARLGVGGARNETRSLTRFLASLVASSVWRDVDFARQLLILWRFFWAILDGFPATVSLDLLRVRLAQRFLSFCFGCCMLDPLDAAVLAQSDSQMDLIRLGELINQEQKDHEEAQWTTQLGER</sequence>
<name>A0A9P1C0F4_9DINO</name>
<evidence type="ECO:0000256" key="1">
    <source>
        <dbReference type="ARBA" id="ARBA00022574"/>
    </source>
</evidence>
<dbReference type="InterPro" id="IPR020472">
    <property type="entry name" value="WD40_PAC1"/>
</dbReference>
<dbReference type="PROSITE" id="PS50294">
    <property type="entry name" value="WD_REPEATS_REGION"/>
    <property type="match status" value="4"/>
</dbReference>
<feature type="repeat" description="WD" evidence="3">
    <location>
        <begin position="160"/>
        <end position="192"/>
    </location>
</feature>
<dbReference type="InterPro" id="IPR001680">
    <property type="entry name" value="WD40_rpt"/>
</dbReference>
<dbReference type="InterPro" id="IPR019775">
    <property type="entry name" value="WD40_repeat_CS"/>
</dbReference>
<evidence type="ECO:0000313" key="6">
    <source>
        <dbReference type="EMBL" id="CAL4768893.1"/>
    </source>
</evidence>
<accession>A0A9P1C0F4</accession>
<feature type="region of interest" description="Disordered" evidence="4">
    <location>
        <begin position="422"/>
        <end position="445"/>
    </location>
</feature>